<evidence type="ECO:0000256" key="2">
    <source>
        <dbReference type="ARBA" id="ARBA00023125"/>
    </source>
</evidence>
<dbReference type="PANTHER" id="PTHR47504">
    <property type="entry name" value="RIGHT ORIGIN-BINDING PROTEIN"/>
    <property type="match status" value="1"/>
</dbReference>
<evidence type="ECO:0000256" key="3">
    <source>
        <dbReference type="ARBA" id="ARBA00023163"/>
    </source>
</evidence>
<dbReference type="SMART" id="SM00342">
    <property type="entry name" value="HTH_ARAC"/>
    <property type="match status" value="1"/>
</dbReference>
<proteinExistence type="predicted"/>
<protein>
    <submittedName>
        <fullName evidence="5">AraC family transcriptional regulator</fullName>
    </submittedName>
</protein>
<dbReference type="PROSITE" id="PS01124">
    <property type="entry name" value="HTH_ARAC_FAMILY_2"/>
    <property type="match status" value="1"/>
</dbReference>
<organism evidence="5 6">
    <name type="scientific">Ruminococcus turbiniformis</name>
    <dbReference type="NCBI Taxonomy" id="2881258"/>
    <lineage>
        <taxon>Bacteria</taxon>
        <taxon>Bacillati</taxon>
        <taxon>Bacillota</taxon>
        <taxon>Clostridia</taxon>
        <taxon>Eubacteriales</taxon>
        <taxon>Oscillospiraceae</taxon>
        <taxon>Ruminococcus</taxon>
    </lineage>
</organism>
<sequence>MEYREEIKAAIDYIEQHLDQEIRVDDAAAAAGFSKYHFQRIFKNETGLSVYGYIQKRRLAQASALLLNTSMQVLDIAVCLYFESQEAFTRAFKKCYGLPPGQYRKALRNVIHGGMNMENKNTKIKHWIITGTVQDKYETGTDYQVFHVGTRSAFIRSTADEYEADEYYTVMQQFAAERFLGKRVRFAAFVKAQDVEGWAGLWMRLDGKFNVTLKLDNMQNRPIRGTSEWNLYSCVLDVPPETEVINIGILLSGKGCVWMDNTSFQEVDRSVPVTEFEIRKEYPDGPENMMFEE</sequence>
<evidence type="ECO:0000313" key="6">
    <source>
        <dbReference type="Proteomes" id="UP001198151"/>
    </source>
</evidence>
<name>A0ABS8G1L2_9FIRM</name>
<dbReference type="InterPro" id="IPR009057">
    <property type="entry name" value="Homeodomain-like_sf"/>
</dbReference>
<dbReference type="EMBL" id="JAJEQX010000055">
    <property type="protein sequence ID" value="MCC2256195.1"/>
    <property type="molecule type" value="Genomic_DNA"/>
</dbReference>
<evidence type="ECO:0000256" key="1">
    <source>
        <dbReference type="ARBA" id="ARBA00023015"/>
    </source>
</evidence>
<reference evidence="5 6" key="1">
    <citation type="submission" date="2021-10" db="EMBL/GenBank/DDBJ databases">
        <title>Anaerobic single-cell dispensing facilitates the cultivation of human gut bacteria.</title>
        <authorList>
            <person name="Afrizal A."/>
        </authorList>
    </citation>
    <scope>NUCLEOTIDE SEQUENCE [LARGE SCALE GENOMIC DNA]</scope>
    <source>
        <strain evidence="5 6">CLA-AA-H200</strain>
    </source>
</reference>
<dbReference type="PANTHER" id="PTHR47504:SF6">
    <property type="entry name" value="ARAC-FAMILY TRANSCRIPTIONAL REGULATOR"/>
    <property type="match status" value="1"/>
</dbReference>
<comment type="caution">
    <text evidence="5">The sequence shown here is derived from an EMBL/GenBank/DDBJ whole genome shotgun (WGS) entry which is preliminary data.</text>
</comment>
<dbReference type="SUPFAM" id="SSF46689">
    <property type="entry name" value="Homeodomain-like"/>
    <property type="match status" value="2"/>
</dbReference>
<keyword evidence="1" id="KW-0805">Transcription regulation</keyword>
<evidence type="ECO:0000259" key="4">
    <source>
        <dbReference type="PROSITE" id="PS01124"/>
    </source>
</evidence>
<dbReference type="Gene3D" id="1.10.10.60">
    <property type="entry name" value="Homeodomain-like"/>
    <property type="match status" value="2"/>
</dbReference>
<accession>A0ABS8G1L2</accession>
<keyword evidence="6" id="KW-1185">Reference proteome</keyword>
<keyword evidence="3" id="KW-0804">Transcription</keyword>
<evidence type="ECO:0000313" key="5">
    <source>
        <dbReference type="EMBL" id="MCC2256195.1"/>
    </source>
</evidence>
<dbReference type="RefSeq" id="WP_227709170.1">
    <property type="nucleotide sequence ID" value="NZ_JAJEQX010000055.1"/>
</dbReference>
<dbReference type="Pfam" id="PF12833">
    <property type="entry name" value="HTH_18"/>
    <property type="match status" value="1"/>
</dbReference>
<keyword evidence="2" id="KW-0238">DNA-binding</keyword>
<dbReference type="Gene3D" id="2.60.120.260">
    <property type="entry name" value="Galactose-binding domain-like"/>
    <property type="match status" value="1"/>
</dbReference>
<dbReference type="Proteomes" id="UP001198151">
    <property type="component" value="Unassembled WGS sequence"/>
</dbReference>
<dbReference type="InterPro" id="IPR050959">
    <property type="entry name" value="MarA-like"/>
</dbReference>
<feature type="domain" description="HTH araC/xylS-type" evidence="4">
    <location>
        <begin position="8"/>
        <end position="106"/>
    </location>
</feature>
<gene>
    <name evidence="5" type="ORF">LKD70_17575</name>
</gene>
<dbReference type="InterPro" id="IPR018060">
    <property type="entry name" value="HTH_AraC"/>
</dbReference>